<dbReference type="OrthoDB" id="2122982at2759"/>
<name>A0A4S8MDV7_DENBC</name>
<gene>
    <name evidence="1" type="ORF">K435DRAFT_963848</name>
</gene>
<evidence type="ECO:0008006" key="3">
    <source>
        <dbReference type="Google" id="ProtNLM"/>
    </source>
</evidence>
<protein>
    <recommendedName>
        <fullName evidence="3">EF-hand domain-containing protein</fullName>
    </recommendedName>
</protein>
<reference evidence="1 2" key="1">
    <citation type="journal article" date="2019" name="Nat. Ecol. Evol.">
        <title>Megaphylogeny resolves global patterns of mushroom evolution.</title>
        <authorList>
            <person name="Varga T."/>
            <person name="Krizsan K."/>
            <person name="Foldi C."/>
            <person name="Dima B."/>
            <person name="Sanchez-Garcia M."/>
            <person name="Sanchez-Ramirez S."/>
            <person name="Szollosi G.J."/>
            <person name="Szarkandi J.G."/>
            <person name="Papp V."/>
            <person name="Albert L."/>
            <person name="Andreopoulos W."/>
            <person name="Angelini C."/>
            <person name="Antonin V."/>
            <person name="Barry K.W."/>
            <person name="Bougher N.L."/>
            <person name="Buchanan P."/>
            <person name="Buyck B."/>
            <person name="Bense V."/>
            <person name="Catcheside P."/>
            <person name="Chovatia M."/>
            <person name="Cooper J."/>
            <person name="Damon W."/>
            <person name="Desjardin D."/>
            <person name="Finy P."/>
            <person name="Geml J."/>
            <person name="Haridas S."/>
            <person name="Hughes K."/>
            <person name="Justo A."/>
            <person name="Karasinski D."/>
            <person name="Kautmanova I."/>
            <person name="Kiss B."/>
            <person name="Kocsube S."/>
            <person name="Kotiranta H."/>
            <person name="LaButti K.M."/>
            <person name="Lechner B.E."/>
            <person name="Liimatainen K."/>
            <person name="Lipzen A."/>
            <person name="Lukacs Z."/>
            <person name="Mihaltcheva S."/>
            <person name="Morgado L.N."/>
            <person name="Niskanen T."/>
            <person name="Noordeloos M.E."/>
            <person name="Ohm R.A."/>
            <person name="Ortiz-Santana B."/>
            <person name="Ovrebo C."/>
            <person name="Racz N."/>
            <person name="Riley R."/>
            <person name="Savchenko A."/>
            <person name="Shiryaev A."/>
            <person name="Soop K."/>
            <person name="Spirin V."/>
            <person name="Szebenyi C."/>
            <person name="Tomsovsky M."/>
            <person name="Tulloss R.E."/>
            <person name="Uehling J."/>
            <person name="Grigoriev I.V."/>
            <person name="Vagvolgyi C."/>
            <person name="Papp T."/>
            <person name="Martin F.M."/>
            <person name="Miettinen O."/>
            <person name="Hibbett D.S."/>
            <person name="Nagy L.G."/>
        </authorList>
    </citation>
    <scope>NUCLEOTIDE SEQUENCE [LARGE SCALE GENOMIC DNA]</scope>
    <source>
        <strain evidence="1 2">CBS 962.96</strain>
    </source>
</reference>
<evidence type="ECO:0000313" key="2">
    <source>
        <dbReference type="Proteomes" id="UP000297245"/>
    </source>
</evidence>
<sequence>MGVLDEVQKMHPVIAVAVMAFKAVVSLELKRRDNDQRVAVLQVKMQDLMEVFVQLGAISPEQKSVKQKLTVRDRLESLCEKIAEDIKSCGNLCDAYLKKRVIVRMLKSPIYEARFEECAQNFEERHKELLLALLMFTTKGVHSANASLLETKETLRSAQENINLILLFQILQTPLEQKIIAFRKFREQERQLKNIEKTVVKQGDRVVAAIREGAHDRVHDPELRAIWKEMGWKLGVPAFEFVSTLHDYHAAEHNIAEKVEHFSRILTTESSQEHQTLALRRAFNEAKKRAADTWALKYINITNLQPLVEIFDGDMSGYVSVWEANEILSLRPEGWSLIQWIAYWAAGRHFAIWKYRQKIAAMLNKAHRMLEEVLPTNRSLVDNYLNQMFVLDQILMSTVPSAIKDLDARLVQKADAYMKTEEQRMERKLEALRYEIDAQDTLALVIGKYQIERNLYPLVYLLLRRHLSLIKSGCRVCRVPDIIFERHIHSKVKSPQLELGTFAYGMYLMSFTGGDPYAALIGEDYPSESEAGDISESSLHYSSPSLRFFQNGSTDPIEIQSCIGAGIEGYWSGHLFDDKGVAIYGMIQFKVETSTRSGLLKVKGVVDLDSKKIHMMIDSEPDYADDPKLRLEVRGQLNTLSAGKWGKLNHPKPLGTVSFSQTPAWIHAFRHSYGVIGPERTSKSLWGFAYN</sequence>
<dbReference type="Proteomes" id="UP000297245">
    <property type="component" value="Unassembled WGS sequence"/>
</dbReference>
<organism evidence="1 2">
    <name type="scientific">Dendrothele bispora (strain CBS 962.96)</name>
    <dbReference type="NCBI Taxonomy" id="1314807"/>
    <lineage>
        <taxon>Eukaryota</taxon>
        <taxon>Fungi</taxon>
        <taxon>Dikarya</taxon>
        <taxon>Basidiomycota</taxon>
        <taxon>Agaricomycotina</taxon>
        <taxon>Agaricomycetes</taxon>
        <taxon>Agaricomycetidae</taxon>
        <taxon>Agaricales</taxon>
        <taxon>Agaricales incertae sedis</taxon>
        <taxon>Dendrothele</taxon>
    </lineage>
</organism>
<keyword evidence="2" id="KW-1185">Reference proteome</keyword>
<feature type="non-terminal residue" evidence="1">
    <location>
        <position position="691"/>
    </location>
</feature>
<evidence type="ECO:0000313" key="1">
    <source>
        <dbReference type="EMBL" id="THV00763.1"/>
    </source>
</evidence>
<accession>A0A4S8MDV7</accession>
<dbReference type="AlphaFoldDB" id="A0A4S8MDV7"/>
<proteinExistence type="predicted"/>
<dbReference type="EMBL" id="ML179099">
    <property type="protein sequence ID" value="THV00763.1"/>
    <property type="molecule type" value="Genomic_DNA"/>
</dbReference>